<proteinExistence type="predicted"/>
<accession>A0AAN9JSZ6</accession>
<dbReference type="PANTHER" id="PTHR34458:SF5">
    <property type="entry name" value="POLLEN OLE E 1 ALLERGEN AND EXTENSIN FAMILY PROTEIN"/>
    <property type="match status" value="1"/>
</dbReference>
<feature type="signal peptide" evidence="1">
    <location>
        <begin position="1"/>
        <end position="20"/>
    </location>
</feature>
<dbReference type="AlphaFoldDB" id="A0AAN9JSZ6"/>
<dbReference type="InterPro" id="IPR040404">
    <property type="entry name" value="Phylloplanin-like"/>
</dbReference>
<evidence type="ECO:0000313" key="2">
    <source>
        <dbReference type="EMBL" id="KAK7303776.1"/>
    </source>
</evidence>
<evidence type="ECO:0000256" key="1">
    <source>
        <dbReference type="SAM" id="SignalP"/>
    </source>
</evidence>
<comment type="caution">
    <text evidence="2">The sequence shown here is derived from an EMBL/GenBank/DDBJ whole genome shotgun (WGS) entry which is preliminary data.</text>
</comment>
<reference evidence="2 3" key="1">
    <citation type="submission" date="2024-01" db="EMBL/GenBank/DDBJ databases">
        <title>The genomes of 5 underutilized Papilionoideae crops provide insights into root nodulation and disease resistance.</title>
        <authorList>
            <person name="Yuan L."/>
        </authorList>
    </citation>
    <scope>NUCLEOTIDE SEQUENCE [LARGE SCALE GENOMIC DNA]</scope>
    <source>
        <strain evidence="2">LY-2023</strain>
        <tissue evidence="2">Leaf</tissue>
    </source>
</reference>
<evidence type="ECO:0000313" key="3">
    <source>
        <dbReference type="Proteomes" id="UP001359559"/>
    </source>
</evidence>
<keyword evidence="3" id="KW-1185">Reference proteome</keyword>
<gene>
    <name evidence="2" type="ORF">RJT34_14692</name>
</gene>
<dbReference type="EMBL" id="JAYKXN010000003">
    <property type="protein sequence ID" value="KAK7303776.1"/>
    <property type="molecule type" value="Genomic_DNA"/>
</dbReference>
<protein>
    <submittedName>
        <fullName evidence="2">Uncharacterized protein</fullName>
    </submittedName>
</protein>
<dbReference type="Proteomes" id="UP001359559">
    <property type="component" value="Unassembled WGS sequence"/>
</dbReference>
<sequence>MKPFIAFLLIAAMAIPQAKPQLGLLRDLLGSVNIQGTVFCTFKDNVAIDATTTPVFPNAQVELMCGEKVFSSATTGGDGKFSIMMNPLVLDLSSIVTGCNLVVDTPLSKCNSKLPSAGGLISTLQFVGVNRVGTQTITNIIPSGFRFLPLS</sequence>
<name>A0AAN9JSZ6_CLITE</name>
<keyword evidence="1" id="KW-0732">Signal</keyword>
<feature type="chain" id="PRO_5043014145" evidence="1">
    <location>
        <begin position="21"/>
        <end position="151"/>
    </location>
</feature>
<dbReference type="PANTHER" id="PTHR34458">
    <property type="entry name" value="POLLEN OLE E 1 ALLERGEN AND EXTENSIN FAMILY PROTEIN-RELATED"/>
    <property type="match status" value="1"/>
</dbReference>
<organism evidence="2 3">
    <name type="scientific">Clitoria ternatea</name>
    <name type="common">Butterfly pea</name>
    <dbReference type="NCBI Taxonomy" id="43366"/>
    <lineage>
        <taxon>Eukaryota</taxon>
        <taxon>Viridiplantae</taxon>
        <taxon>Streptophyta</taxon>
        <taxon>Embryophyta</taxon>
        <taxon>Tracheophyta</taxon>
        <taxon>Spermatophyta</taxon>
        <taxon>Magnoliopsida</taxon>
        <taxon>eudicotyledons</taxon>
        <taxon>Gunneridae</taxon>
        <taxon>Pentapetalae</taxon>
        <taxon>rosids</taxon>
        <taxon>fabids</taxon>
        <taxon>Fabales</taxon>
        <taxon>Fabaceae</taxon>
        <taxon>Papilionoideae</taxon>
        <taxon>50 kb inversion clade</taxon>
        <taxon>NPAAA clade</taxon>
        <taxon>indigoferoid/millettioid clade</taxon>
        <taxon>Phaseoleae</taxon>
        <taxon>Clitoria</taxon>
    </lineage>
</organism>